<dbReference type="Proteomes" id="UP000236333">
    <property type="component" value="Unassembled WGS sequence"/>
</dbReference>
<dbReference type="OrthoDB" id="418595at2759"/>
<dbReference type="AlphaFoldDB" id="A0A2J8AHQ6"/>
<dbReference type="InterPro" id="IPR035952">
    <property type="entry name" value="Rhomboid-like_sf"/>
</dbReference>
<feature type="transmembrane region" description="Helical" evidence="7">
    <location>
        <begin position="423"/>
        <end position="443"/>
    </location>
</feature>
<proteinExistence type="inferred from homology"/>
<dbReference type="GO" id="GO:0016020">
    <property type="term" value="C:membrane"/>
    <property type="evidence" value="ECO:0007669"/>
    <property type="project" value="UniProtKB-SubCell"/>
</dbReference>
<sequence length="445" mass="44675">MESLLSRSATASLALPARRRSHSICLRAAAEDGRRSGDALSALDSLLPGAAEHAPPARDAAGVEWWGVRPRQRAPPRTTSISSSRSPAGRFIANEEMLRNEVWVGRKTQLGQALELPKASPYLSYVLALVNAAVYATLVRVSEAQGPDAAAELLAGLGFSRDAVVEQGELWRLLSGPLVHSDLLPLAVVMYGMLAVAPRVEASLGQPTFAAAYLMSGVAAADAFLVLSQPAAASMSDAAAVAASDAASAEAASGAAAWGSELLDAALRPAGEVLAAVVGQSGAAGLELGALGAAMGLAGCAAAHQWINGDVERGASGQDASSSSSGGVGGGRRAPDVSAALLAASCVGSGLLQAQSYGGGAAVMAALGVGFGTGLALASCAGPRYQVTREVDLPDGVMWIPEPEAVLEMTVVLDTTTSIQRSLATAAVGLVVMLGSVVAVYGAGQ</sequence>
<dbReference type="Gene3D" id="1.20.1540.10">
    <property type="entry name" value="Rhomboid-like"/>
    <property type="match status" value="1"/>
</dbReference>
<comment type="caution">
    <text evidence="9">The sequence shown here is derived from an EMBL/GenBank/DDBJ whole genome shotgun (WGS) entry which is preliminary data.</text>
</comment>
<keyword evidence="3 7" id="KW-0812">Transmembrane</keyword>
<evidence type="ECO:0000256" key="2">
    <source>
        <dbReference type="ARBA" id="ARBA00009045"/>
    </source>
</evidence>
<protein>
    <recommendedName>
        <fullName evidence="8">Peptidase S54 rhomboid domain-containing protein</fullName>
    </recommendedName>
</protein>
<evidence type="ECO:0000256" key="5">
    <source>
        <dbReference type="ARBA" id="ARBA00023136"/>
    </source>
</evidence>
<reference evidence="9 10" key="1">
    <citation type="journal article" date="2017" name="Mol. Biol. Evol.">
        <title>The 4-celled Tetrabaena socialis nuclear genome reveals the essential components for genetic control of cell number at the origin of multicellularity in the volvocine lineage.</title>
        <authorList>
            <person name="Featherston J."/>
            <person name="Arakaki Y."/>
            <person name="Hanschen E.R."/>
            <person name="Ferris P.J."/>
            <person name="Michod R.E."/>
            <person name="Olson B.J.S.C."/>
            <person name="Nozaki H."/>
            <person name="Durand P.M."/>
        </authorList>
    </citation>
    <scope>NUCLEOTIDE SEQUENCE [LARGE SCALE GENOMIC DNA]</scope>
    <source>
        <strain evidence="9 10">NIES-571</strain>
    </source>
</reference>
<keyword evidence="4 7" id="KW-1133">Transmembrane helix</keyword>
<gene>
    <name evidence="9" type="ORF">TSOC_001080</name>
</gene>
<comment type="similarity">
    <text evidence="2">Belongs to the peptidase S54 family.</text>
</comment>
<evidence type="ECO:0000256" key="1">
    <source>
        <dbReference type="ARBA" id="ARBA00004141"/>
    </source>
</evidence>
<evidence type="ECO:0000256" key="6">
    <source>
        <dbReference type="SAM" id="MobiDB-lite"/>
    </source>
</evidence>
<keyword evidence="10" id="KW-1185">Reference proteome</keyword>
<evidence type="ECO:0000256" key="3">
    <source>
        <dbReference type="ARBA" id="ARBA00022692"/>
    </source>
</evidence>
<feature type="region of interest" description="Disordered" evidence="6">
    <location>
        <begin position="62"/>
        <end position="86"/>
    </location>
</feature>
<evidence type="ECO:0000313" key="10">
    <source>
        <dbReference type="Proteomes" id="UP000236333"/>
    </source>
</evidence>
<dbReference type="EMBL" id="PGGS01000016">
    <property type="protein sequence ID" value="PNH12054.1"/>
    <property type="molecule type" value="Genomic_DNA"/>
</dbReference>
<accession>A0A2J8AHQ6</accession>
<dbReference type="SUPFAM" id="SSF144091">
    <property type="entry name" value="Rhomboid-like"/>
    <property type="match status" value="1"/>
</dbReference>
<dbReference type="InterPro" id="IPR022764">
    <property type="entry name" value="Peptidase_S54_rhomboid_dom"/>
</dbReference>
<name>A0A2J8AHQ6_9CHLO</name>
<keyword evidence="5 7" id="KW-0472">Membrane</keyword>
<evidence type="ECO:0000256" key="7">
    <source>
        <dbReference type="SAM" id="Phobius"/>
    </source>
</evidence>
<evidence type="ECO:0000256" key="4">
    <source>
        <dbReference type="ARBA" id="ARBA00022989"/>
    </source>
</evidence>
<evidence type="ECO:0000259" key="8">
    <source>
        <dbReference type="Pfam" id="PF01694"/>
    </source>
</evidence>
<feature type="compositionally biased region" description="Low complexity" evidence="6">
    <location>
        <begin position="75"/>
        <end position="86"/>
    </location>
</feature>
<feature type="domain" description="Peptidase S54 rhomboid" evidence="8">
    <location>
        <begin position="168"/>
        <end position="246"/>
    </location>
</feature>
<organism evidence="9 10">
    <name type="scientific">Tetrabaena socialis</name>
    <dbReference type="NCBI Taxonomy" id="47790"/>
    <lineage>
        <taxon>Eukaryota</taxon>
        <taxon>Viridiplantae</taxon>
        <taxon>Chlorophyta</taxon>
        <taxon>core chlorophytes</taxon>
        <taxon>Chlorophyceae</taxon>
        <taxon>CS clade</taxon>
        <taxon>Chlamydomonadales</taxon>
        <taxon>Tetrabaenaceae</taxon>
        <taxon>Tetrabaena</taxon>
    </lineage>
</organism>
<dbReference type="GO" id="GO:0004252">
    <property type="term" value="F:serine-type endopeptidase activity"/>
    <property type="evidence" value="ECO:0007669"/>
    <property type="project" value="InterPro"/>
</dbReference>
<comment type="subcellular location">
    <subcellularLocation>
        <location evidence="1">Membrane</location>
        <topology evidence="1">Multi-pass membrane protein</topology>
    </subcellularLocation>
</comment>
<dbReference type="Pfam" id="PF01694">
    <property type="entry name" value="Rhomboid"/>
    <property type="match status" value="1"/>
</dbReference>
<evidence type="ECO:0000313" key="9">
    <source>
        <dbReference type="EMBL" id="PNH12054.1"/>
    </source>
</evidence>